<reference evidence="1 2" key="1">
    <citation type="submission" date="2023-12" db="EMBL/GenBank/DDBJ databases">
        <title>Novel species of the genus Arcicella isolated from rivers.</title>
        <authorList>
            <person name="Lu H."/>
        </authorList>
    </citation>
    <scope>NUCLEOTIDE SEQUENCE [LARGE SCALE GENOMIC DNA]</scope>
    <source>
        <strain evidence="1 2">DC25W</strain>
    </source>
</reference>
<evidence type="ECO:0000313" key="2">
    <source>
        <dbReference type="Proteomes" id="UP001302222"/>
    </source>
</evidence>
<keyword evidence="2" id="KW-1185">Reference proteome</keyword>
<comment type="caution">
    <text evidence="1">The sequence shown here is derived from an EMBL/GenBank/DDBJ whole genome shotgun (WGS) entry which is preliminary data.</text>
</comment>
<organism evidence="1 2">
    <name type="scientific">Arcicella lustrica</name>
    <dbReference type="NCBI Taxonomy" id="2984196"/>
    <lineage>
        <taxon>Bacteria</taxon>
        <taxon>Pseudomonadati</taxon>
        <taxon>Bacteroidota</taxon>
        <taxon>Cytophagia</taxon>
        <taxon>Cytophagales</taxon>
        <taxon>Flectobacillaceae</taxon>
        <taxon>Arcicella</taxon>
    </lineage>
</organism>
<evidence type="ECO:0000313" key="1">
    <source>
        <dbReference type="EMBL" id="MEA5429127.1"/>
    </source>
</evidence>
<protein>
    <submittedName>
        <fullName evidence="1">Uncharacterized protein</fullName>
    </submittedName>
</protein>
<dbReference type="Proteomes" id="UP001302222">
    <property type="component" value="Unassembled WGS sequence"/>
</dbReference>
<dbReference type="RefSeq" id="WP_323689251.1">
    <property type="nucleotide sequence ID" value="NZ_JAYGIM010000018.1"/>
</dbReference>
<gene>
    <name evidence="1" type="ORF">VB798_21230</name>
</gene>
<accession>A0ABU5SPF6</accession>
<sequence>MAMVFALVTEIERDLISKITKETLQTKKLVELNLEAPKYWKSKLDKYKVEIEALLKNGSTKKLIAKRYNTSESNLFNWLEKSIKQIRFRHKYPTSKT</sequence>
<dbReference type="EMBL" id="JAYGIM010000018">
    <property type="protein sequence ID" value="MEA5429127.1"/>
    <property type="molecule type" value="Genomic_DNA"/>
</dbReference>
<proteinExistence type="predicted"/>
<name>A0ABU5SPF6_9BACT</name>